<evidence type="ECO:0000256" key="2">
    <source>
        <dbReference type="ARBA" id="ARBA00022723"/>
    </source>
</evidence>
<protein>
    <recommendedName>
        <fullName evidence="7">Peptidase M3A/M3B catalytic domain-containing protein</fullName>
    </recommendedName>
</protein>
<sequence length="506" mass="59728">MNQLKKLNEIYDEIHKQFVEVSKLSWTQYTAGYDFGVQEAYEKAVEKLKDKKNYEAIQSCLELELSPVDSRRVEIVQNMFQPYHLSKELNTLDSEIKRKVNELSKVLNTFRYSFNGQTVSSVDLSQILSSNPDREMRKKAYFARNQINKAMIDAGFLDLLELRKEYAKAYGSENFVTHMLEKNELDPSTFEGWKEQLHESLPKMNQARTRFAQEYLKDDQIMPWDEAYIDSKVAPSLNKQVDMSEYYTNIQELFNIFDIDISKFNITYDIFPRANKSEWGYNFPVETAKDSRILANVKNRYFEYGVLLHETGHAVHSFLLDPEEKILNKGVSGIISEGIANLFQGFLYSPVFYEKFFEDKNTVERQFTNLKEYKKLNSLRAVNRIFLDHKMYTTKLNSLDDVHQLYWNNQKELLDENPFDMDPPWAYIIHFTTHPIYLHNYFMGDVTCEMLSKVFERKFDASMVEKPKEFGQFLINEVIKPSGTYKYNDLFKKISGEEFSLKYMLD</sequence>
<dbReference type="Pfam" id="PF01432">
    <property type="entry name" value="Peptidase_M3"/>
    <property type="match status" value="1"/>
</dbReference>
<keyword evidence="2 6" id="KW-0479">Metal-binding</keyword>
<dbReference type="RefSeq" id="WP_343798265.1">
    <property type="nucleotide sequence ID" value="NZ_BAAADJ010000018.1"/>
</dbReference>
<gene>
    <name evidence="8" type="ORF">GCM10008967_17550</name>
</gene>
<evidence type="ECO:0000256" key="3">
    <source>
        <dbReference type="ARBA" id="ARBA00022801"/>
    </source>
</evidence>
<keyword evidence="5 6" id="KW-0482">Metalloprotease</keyword>
<name>A0ABP3FXG4_9BACI</name>
<dbReference type="SUPFAM" id="SSF55486">
    <property type="entry name" value="Metalloproteases ('zincins'), catalytic domain"/>
    <property type="match status" value="1"/>
</dbReference>
<feature type="domain" description="Peptidase M3A/M3B catalytic" evidence="7">
    <location>
        <begin position="128"/>
        <end position="505"/>
    </location>
</feature>
<accession>A0ABP3FXG4</accession>
<dbReference type="PANTHER" id="PTHR11804:SF84">
    <property type="entry name" value="SACCHAROLYSIN"/>
    <property type="match status" value="1"/>
</dbReference>
<keyword evidence="9" id="KW-1185">Reference proteome</keyword>
<comment type="caution">
    <text evidence="8">The sequence shown here is derived from an EMBL/GenBank/DDBJ whole genome shotgun (WGS) entry which is preliminary data.</text>
</comment>
<dbReference type="PANTHER" id="PTHR11804">
    <property type="entry name" value="PROTEASE M3 THIMET OLIGOPEPTIDASE-RELATED"/>
    <property type="match status" value="1"/>
</dbReference>
<evidence type="ECO:0000256" key="1">
    <source>
        <dbReference type="ARBA" id="ARBA00022670"/>
    </source>
</evidence>
<evidence type="ECO:0000256" key="4">
    <source>
        <dbReference type="ARBA" id="ARBA00022833"/>
    </source>
</evidence>
<keyword evidence="4 6" id="KW-0862">Zinc</keyword>
<dbReference type="InterPro" id="IPR045090">
    <property type="entry name" value="Pept_M3A_M3B"/>
</dbReference>
<dbReference type="Gene3D" id="1.10.1370.30">
    <property type="match status" value="1"/>
</dbReference>
<comment type="similarity">
    <text evidence="6">Belongs to the peptidase M3 family.</text>
</comment>
<dbReference type="Proteomes" id="UP001500782">
    <property type="component" value="Unassembled WGS sequence"/>
</dbReference>
<evidence type="ECO:0000256" key="5">
    <source>
        <dbReference type="ARBA" id="ARBA00023049"/>
    </source>
</evidence>
<evidence type="ECO:0000259" key="7">
    <source>
        <dbReference type="Pfam" id="PF01432"/>
    </source>
</evidence>
<keyword evidence="3 6" id="KW-0378">Hydrolase</keyword>
<organism evidence="8 9">
    <name type="scientific">Bacillus carboniphilus</name>
    <dbReference type="NCBI Taxonomy" id="86663"/>
    <lineage>
        <taxon>Bacteria</taxon>
        <taxon>Bacillati</taxon>
        <taxon>Bacillota</taxon>
        <taxon>Bacilli</taxon>
        <taxon>Bacillales</taxon>
        <taxon>Bacillaceae</taxon>
        <taxon>Bacillus</taxon>
    </lineage>
</organism>
<reference evidence="9" key="1">
    <citation type="journal article" date="2019" name="Int. J. Syst. Evol. Microbiol.">
        <title>The Global Catalogue of Microorganisms (GCM) 10K type strain sequencing project: providing services to taxonomists for standard genome sequencing and annotation.</title>
        <authorList>
            <consortium name="The Broad Institute Genomics Platform"/>
            <consortium name="The Broad Institute Genome Sequencing Center for Infectious Disease"/>
            <person name="Wu L."/>
            <person name="Ma J."/>
        </authorList>
    </citation>
    <scope>NUCLEOTIDE SEQUENCE [LARGE SCALE GENOMIC DNA]</scope>
    <source>
        <strain evidence="9">JCM 9731</strain>
    </source>
</reference>
<evidence type="ECO:0000313" key="9">
    <source>
        <dbReference type="Proteomes" id="UP001500782"/>
    </source>
</evidence>
<evidence type="ECO:0000256" key="6">
    <source>
        <dbReference type="RuleBase" id="RU003435"/>
    </source>
</evidence>
<evidence type="ECO:0000313" key="8">
    <source>
        <dbReference type="EMBL" id="GAA0327542.1"/>
    </source>
</evidence>
<dbReference type="EMBL" id="BAAADJ010000018">
    <property type="protein sequence ID" value="GAA0327542.1"/>
    <property type="molecule type" value="Genomic_DNA"/>
</dbReference>
<comment type="cofactor">
    <cofactor evidence="6">
        <name>Zn(2+)</name>
        <dbReference type="ChEBI" id="CHEBI:29105"/>
    </cofactor>
    <text evidence="6">Binds 1 zinc ion.</text>
</comment>
<proteinExistence type="inferred from homology"/>
<keyword evidence="1 6" id="KW-0645">Protease</keyword>
<dbReference type="InterPro" id="IPR001567">
    <property type="entry name" value="Pept_M3A_M3B_dom"/>
</dbReference>